<proteinExistence type="predicted"/>
<accession>W4LGE8</accession>
<evidence type="ECO:0000313" key="1">
    <source>
        <dbReference type="EMBL" id="ETW96969.1"/>
    </source>
</evidence>
<dbReference type="Gene3D" id="3.40.50.1820">
    <property type="entry name" value="alpha/beta hydrolase"/>
    <property type="match status" value="1"/>
</dbReference>
<dbReference type="Proteomes" id="UP000019140">
    <property type="component" value="Unassembled WGS sequence"/>
</dbReference>
<dbReference type="InterPro" id="IPR029058">
    <property type="entry name" value="AB_hydrolase_fold"/>
</dbReference>
<dbReference type="AlphaFoldDB" id="W4LGE8"/>
<comment type="caution">
    <text evidence="1">The sequence shown here is derived from an EMBL/GenBank/DDBJ whole genome shotgun (WGS) entry which is preliminary data.</text>
</comment>
<dbReference type="HOGENOM" id="CLU_3355193_0_0_7"/>
<gene>
    <name evidence="1" type="ORF">ETSY2_45460</name>
</gene>
<keyword evidence="2" id="KW-1185">Reference proteome</keyword>
<evidence type="ECO:0000313" key="2">
    <source>
        <dbReference type="Proteomes" id="UP000019140"/>
    </source>
</evidence>
<dbReference type="EMBL" id="AZHX01002117">
    <property type="protein sequence ID" value="ETW96969.1"/>
    <property type="molecule type" value="Genomic_DNA"/>
</dbReference>
<protein>
    <recommendedName>
        <fullName evidence="3">AB hydrolase-1 domain-containing protein</fullName>
    </recommendedName>
</protein>
<organism evidence="1 2">
    <name type="scientific">Candidatus Entotheonella gemina</name>
    <dbReference type="NCBI Taxonomy" id="1429439"/>
    <lineage>
        <taxon>Bacteria</taxon>
        <taxon>Pseudomonadati</taxon>
        <taxon>Nitrospinota/Tectimicrobiota group</taxon>
        <taxon>Candidatus Tectimicrobiota</taxon>
        <taxon>Candidatus Entotheonellia</taxon>
        <taxon>Candidatus Entotheonellales</taxon>
        <taxon>Candidatus Entotheonellaceae</taxon>
        <taxon>Candidatus Entotheonella</taxon>
    </lineage>
</organism>
<sequence>MQIDSGFADVNGTRLYYEMAGSGHPLVFIHGFTLDT</sequence>
<evidence type="ECO:0008006" key="3">
    <source>
        <dbReference type="Google" id="ProtNLM"/>
    </source>
</evidence>
<dbReference type="SUPFAM" id="SSF53474">
    <property type="entry name" value="alpha/beta-Hydrolases"/>
    <property type="match status" value="1"/>
</dbReference>
<reference evidence="1 2" key="1">
    <citation type="journal article" date="2014" name="Nature">
        <title>An environmental bacterial taxon with a large and distinct metabolic repertoire.</title>
        <authorList>
            <person name="Wilson M.C."/>
            <person name="Mori T."/>
            <person name="Ruckert C."/>
            <person name="Uria A.R."/>
            <person name="Helf M.J."/>
            <person name="Takada K."/>
            <person name="Gernert C."/>
            <person name="Steffens U.A."/>
            <person name="Heycke N."/>
            <person name="Schmitt S."/>
            <person name="Rinke C."/>
            <person name="Helfrich E.J."/>
            <person name="Brachmann A.O."/>
            <person name="Gurgui C."/>
            <person name="Wakimoto T."/>
            <person name="Kracht M."/>
            <person name="Crusemann M."/>
            <person name="Hentschel U."/>
            <person name="Abe I."/>
            <person name="Matsunaga S."/>
            <person name="Kalinowski J."/>
            <person name="Takeyama H."/>
            <person name="Piel J."/>
        </authorList>
    </citation>
    <scope>NUCLEOTIDE SEQUENCE [LARGE SCALE GENOMIC DNA]</scope>
    <source>
        <strain evidence="2">TSY2</strain>
    </source>
</reference>
<name>W4LGE8_9BACT</name>